<evidence type="ECO:0000313" key="6">
    <source>
        <dbReference type="Proteomes" id="UP000315003"/>
    </source>
</evidence>
<dbReference type="PROSITE" id="PS50932">
    <property type="entry name" value="HTH_LACI_2"/>
    <property type="match status" value="1"/>
</dbReference>
<evidence type="ECO:0000256" key="2">
    <source>
        <dbReference type="ARBA" id="ARBA00023125"/>
    </source>
</evidence>
<feature type="domain" description="HTH lacI-type" evidence="4">
    <location>
        <begin position="3"/>
        <end position="51"/>
    </location>
</feature>
<keyword evidence="1" id="KW-0805">Transcription regulation</keyword>
<dbReference type="GO" id="GO:0000976">
    <property type="term" value="F:transcription cis-regulatory region binding"/>
    <property type="evidence" value="ECO:0007669"/>
    <property type="project" value="TreeGrafter"/>
</dbReference>
<dbReference type="CDD" id="cd06267">
    <property type="entry name" value="PBP1_LacI_sugar_binding-like"/>
    <property type="match status" value="1"/>
</dbReference>
<keyword evidence="3" id="KW-0804">Transcription</keyword>
<dbReference type="OrthoDB" id="291639at2"/>
<dbReference type="SUPFAM" id="SSF53822">
    <property type="entry name" value="Periplasmic binding protein-like I"/>
    <property type="match status" value="1"/>
</dbReference>
<protein>
    <submittedName>
        <fullName evidence="5">HTH-type transcriptional repressor PurR</fullName>
    </submittedName>
</protein>
<reference evidence="5 6" key="1">
    <citation type="submission" date="2019-02" db="EMBL/GenBank/DDBJ databases">
        <title>Deep-cultivation of Planctomycetes and their phenomic and genomic characterization uncovers novel biology.</title>
        <authorList>
            <person name="Wiegand S."/>
            <person name="Jogler M."/>
            <person name="Boedeker C."/>
            <person name="Pinto D."/>
            <person name="Vollmers J."/>
            <person name="Rivas-Marin E."/>
            <person name="Kohn T."/>
            <person name="Peeters S.H."/>
            <person name="Heuer A."/>
            <person name="Rast P."/>
            <person name="Oberbeckmann S."/>
            <person name="Bunk B."/>
            <person name="Jeske O."/>
            <person name="Meyerdierks A."/>
            <person name="Storesund J.E."/>
            <person name="Kallscheuer N."/>
            <person name="Luecker S."/>
            <person name="Lage O.M."/>
            <person name="Pohl T."/>
            <person name="Merkel B.J."/>
            <person name="Hornburger P."/>
            <person name="Mueller R.-W."/>
            <person name="Bruemmer F."/>
            <person name="Labrenz M."/>
            <person name="Spormann A.M."/>
            <person name="Op den Camp H."/>
            <person name="Overmann J."/>
            <person name="Amann R."/>
            <person name="Jetten M.S.M."/>
            <person name="Mascher T."/>
            <person name="Medema M.H."/>
            <person name="Devos D.P."/>
            <person name="Kaster A.-K."/>
            <person name="Ovreas L."/>
            <person name="Rohde M."/>
            <person name="Galperin M.Y."/>
            <person name="Jogler C."/>
        </authorList>
    </citation>
    <scope>NUCLEOTIDE SEQUENCE [LARGE SCALE GENOMIC DNA]</scope>
    <source>
        <strain evidence="5 6">SV_7m_r</strain>
    </source>
</reference>
<dbReference type="InterPro" id="IPR046335">
    <property type="entry name" value="LacI/GalR-like_sensor"/>
</dbReference>
<dbReference type="CDD" id="cd01392">
    <property type="entry name" value="HTH_LacI"/>
    <property type="match status" value="1"/>
</dbReference>
<dbReference type="PANTHER" id="PTHR30146:SF109">
    <property type="entry name" value="HTH-TYPE TRANSCRIPTIONAL REGULATOR GALS"/>
    <property type="match status" value="1"/>
</dbReference>
<dbReference type="Pfam" id="PF13377">
    <property type="entry name" value="Peripla_BP_3"/>
    <property type="match status" value="1"/>
</dbReference>
<dbReference type="PROSITE" id="PS00356">
    <property type="entry name" value="HTH_LACI_1"/>
    <property type="match status" value="1"/>
</dbReference>
<evidence type="ECO:0000313" key="5">
    <source>
        <dbReference type="EMBL" id="QDT61150.1"/>
    </source>
</evidence>
<dbReference type="EMBL" id="CP036272">
    <property type="protein sequence ID" value="QDT61150.1"/>
    <property type="molecule type" value="Genomic_DNA"/>
</dbReference>
<accession>A0A517SYC1</accession>
<evidence type="ECO:0000256" key="3">
    <source>
        <dbReference type="ARBA" id="ARBA00023163"/>
    </source>
</evidence>
<dbReference type="Proteomes" id="UP000315003">
    <property type="component" value="Chromosome"/>
</dbReference>
<dbReference type="Gene3D" id="3.40.50.2300">
    <property type="match status" value="2"/>
</dbReference>
<dbReference type="InterPro" id="IPR010982">
    <property type="entry name" value="Lambda_DNA-bd_dom_sf"/>
</dbReference>
<organism evidence="5 6">
    <name type="scientific">Stieleria bergensis</name>
    <dbReference type="NCBI Taxonomy" id="2528025"/>
    <lineage>
        <taxon>Bacteria</taxon>
        <taxon>Pseudomonadati</taxon>
        <taxon>Planctomycetota</taxon>
        <taxon>Planctomycetia</taxon>
        <taxon>Pirellulales</taxon>
        <taxon>Pirellulaceae</taxon>
        <taxon>Stieleria</taxon>
    </lineage>
</organism>
<dbReference type="AlphaFoldDB" id="A0A517SYC1"/>
<name>A0A517SYC1_9BACT</name>
<keyword evidence="2" id="KW-0238">DNA-binding</keyword>
<dbReference type="Pfam" id="PF00356">
    <property type="entry name" value="LacI"/>
    <property type="match status" value="1"/>
</dbReference>
<dbReference type="Gene3D" id="1.10.260.40">
    <property type="entry name" value="lambda repressor-like DNA-binding domains"/>
    <property type="match status" value="1"/>
</dbReference>
<evidence type="ECO:0000259" key="4">
    <source>
        <dbReference type="PROSITE" id="PS50932"/>
    </source>
</evidence>
<dbReference type="SMART" id="SM00354">
    <property type="entry name" value="HTH_LACI"/>
    <property type="match status" value="1"/>
</dbReference>
<dbReference type="InterPro" id="IPR028082">
    <property type="entry name" value="Peripla_BP_I"/>
</dbReference>
<dbReference type="GO" id="GO:0003700">
    <property type="term" value="F:DNA-binding transcription factor activity"/>
    <property type="evidence" value="ECO:0007669"/>
    <property type="project" value="TreeGrafter"/>
</dbReference>
<dbReference type="PANTHER" id="PTHR30146">
    <property type="entry name" value="LACI-RELATED TRANSCRIPTIONAL REPRESSOR"/>
    <property type="match status" value="1"/>
</dbReference>
<sequence precursor="true">MPATVKDVAKAADVSIGTVSRVLSGEPNVTAETARRVMNAVDQLGYSRLRKRKHDPDAMQLGRKNIAMLLLGMDRSLATLPSVACGIHGAESALSKAGANVLLSDVPSVDSVPTSIVRQNLHGVLAKAALQGKLFESADAGLLERLRAVPTVWFLGRPLGADWGDVVESNDHEVGKLAAEYLLHRGHRRLAIIDPKPDHVTLSQRCASFSWHAGEGGAKVEKVVGDSKDWTLPLHPVDDVEMVDKLVGRLLKRRSKPTAIFCPADGITAMVYRSFARRGLQMGRDMSLISCNNELPLLSGLYPEVTTIDIRAEQIGRQAVDQLIWRLGHAEAPTVSVSVQPGLVEGMSVKDLSESKS</sequence>
<dbReference type="RefSeq" id="WP_145274902.1">
    <property type="nucleotide sequence ID" value="NZ_CP036272.1"/>
</dbReference>
<gene>
    <name evidence="5" type="primary">purR</name>
    <name evidence="5" type="ORF">SV7mr_36820</name>
</gene>
<dbReference type="InterPro" id="IPR000843">
    <property type="entry name" value="HTH_LacI"/>
</dbReference>
<evidence type="ECO:0000256" key="1">
    <source>
        <dbReference type="ARBA" id="ARBA00023015"/>
    </source>
</evidence>
<dbReference type="SUPFAM" id="SSF47413">
    <property type="entry name" value="lambda repressor-like DNA-binding domains"/>
    <property type="match status" value="1"/>
</dbReference>
<keyword evidence="6" id="KW-1185">Reference proteome</keyword>
<proteinExistence type="predicted"/>